<keyword evidence="2" id="KW-1185">Reference proteome</keyword>
<dbReference type="EnsemblPlants" id="AVESA.00010b.r2.7DG1392790.1">
    <property type="protein sequence ID" value="AVESA.00010b.r2.7DG1392790.1.CDS.1"/>
    <property type="gene ID" value="AVESA.00010b.r2.7DG1392790"/>
</dbReference>
<evidence type="ECO:0000313" key="1">
    <source>
        <dbReference type="EnsemblPlants" id="AVESA.00010b.r2.7DG1392790.1.CDS.1"/>
    </source>
</evidence>
<sequence length="121" mass="12975">MGVSLLQAVAALMGTCTRRLQRAARRMADAGSGKASSVAPWRKVFSLPRTPKGRGGREEEEGGGVWRKEILMGERCQPLEFSGVIYYDADGHRLAQPPRSPMRSPLPASLKLGGGANAGLR</sequence>
<dbReference type="Proteomes" id="UP001732700">
    <property type="component" value="Chromosome 7D"/>
</dbReference>
<reference evidence="1" key="2">
    <citation type="submission" date="2025-09" db="UniProtKB">
        <authorList>
            <consortium name="EnsemblPlants"/>
        </authorList>
    </citation>
    <scope>IDENTIFICATION</scope>
</reference>
<accession>A0ACD6AMY5</accession>
<proteinExistence type="predicted"/>
<organism evidence="1 2">
    <name type="scientific">Avena sativa</name>
    <name type="common">Oat</name>
    <dbReference type="NCBI Taxonomy" id="4498"/>
    <lineage>
        <taxon>Eukaryota</taxon>
        <taxon>Viridiplantae</taxon>
        <taxon>Streptophyta</taxon>
        <taxon>Embryophyta</taxon>
        <taxon>Tracheophyta</taxon>
        <taxon>Spermatophyta</taxon>
        <taxon>Magnoliopsida</taxon>
        <taxon>Liliopsida</taxon>
        <taxon>Poales</taxon>
        <taxon>Poaceae</taxon>
        <taxon>BOP clade</taxon>
        <taxon>Pooideae</taxon>
        <taxon>Poodae</taxon>
        <taxon>Poeae</taxon>
        <taxon>Poeae Chloroplast Group 1 (Aveneae type)</taxon>
        <taxon>Aveninae</taxon>
        <taxon>Avena</taxon>
    </lineage>
</organism>
<name>A0ACD6AMY5_AVESA</name>
<protein>
    <submittedName>
        <fullName evidence="1">Uncharacterized protein</fullName>
    </submittedName>
</protein>
<reference evidence="1" key="1">
    <citation type="submission" date="2021-05" db="EMBL/GenBank/DDBJ databases">
        <authorList>
            <person name="Scholz U."/>
            <person name="Mascher M."/>
            <person name="Fiebig A."/>
        </authorList>
    </citation>
    <scope>NUCLEOTIDE SEQUENCE [LARGE SCALE GENOMIC DNA]</scope>
</reference>
<evidence type="ECO:0000313" key="2">
    <source>
        <dbReference type="Proteomes" id="UP001732700"/>
    </source>
</evidence>